<dbReference type="Gene3D" id="3.30.420.40">
    <property type="match status" value="2"/>
</dbReference>
<dbReference type="EMBL" id="JAJCIS010000006">
    <property type="protein sequence ID" value="MCB7387813.1"/>
    <property type="molecule type" value="Genomic_DNA"/>
</dbReference>
<dbReference type="PROSITE" id="PS00445">
    <property type="entry name" value="FGGY_KINASES_2"/>
    <property type="match status" value="1"/>
</dbReference>
<comment type="similarity">
    <text evidence="1 4">Belongs to the FGGY kinase family.</text>
</comment>
<keyword evidence="3 4" id="KW-0418">Kinase</keyword>
<protein>
    <submittedName>
        <fullName evidence="7">FGGY-family carbohydrate kinase</fullName>
    </submittedName>
</protein>
<dbReference type="PANTHER" id="PTHR43095">
    <property type="entry name" value="SUGAR KINASE"/>
    <property type="match status" value="1"/>
</dbReference>
<evidence type="ECO:0000256" key="1">
    <source>
        <dbReference type="ARBA" id="ARBA00009156"/>
    </source>
</evidence>
<comment type="caution">
    <text evidence="7">The sequence shown here is derived from an EMBL/GenBank/DDBJ whole genome shotgun (WGS) entry which is preliminary data.</text>
</comment>
<dbReference type="PIRSF" id="PIRSF000538">
    <property type="entry name" value="GlpK"/>
    <property type="match status" value="1"/>
</dbReference>
<gene>
    <name evidence="7" type="ORF">LIZ65_10985</name>
</gene>
<name>A0ABS8DHA8_9FIRM</name>
<evidence type="ECO:0000256" key="4">
    <source>
        <dbReference type="RuleBase" id="RU003733"/>
    </source>
</evidence>
<proteinExistence type="inferred from homology"/>
<evidence type="ECO:0000256" key="3">
    <source>
        <dbReference type="ARBA" id="ARBA00022777"/>
    </source>
</evidence>
<dbReference type="InterPro" id="IPR018484">
    <property type="entry name" value="FGGY_N"/>
</dbReference>
<feature type="domain" description="Carbohydrate kinase FGGY N-terminal" evidence="5">
    <location>
        <begin position="6"/>
        <end position="249"/>
    </location>
</feature>
<evidence type="ECO:0000313" key="8">
    <source>
        <dbReference type="Proteomes" id="UP001299546"/>
    </source>
</evidence>
<dbReference type="Pfam" id="PF00370">
    <property type="entry name" value="FGGY_N"/>
    <property type="match status" value="1"/>
</dbReference>
<feature type="domain" description="Carbohydrate kinase FGGY C-terminal" evidence="6">
    <location>
        <begin position="347"/>
        <end position="442"/>
    </location>
</feature>
<dbReference type="CDD" id="cd07773">
    <property type="entry name" value="ASKHA_NBD_FGGY_FK"/>
    <property type="match status" value="1"/>
</dbReference>
<evidence type="ECO:0000256" key="2">
    <source>
        <dbReference type="ARBA" id="ARBA00022679"/>
    </source>
</evidence>
<dbReference type="Proteomes" id="UP001299546">
    <property type="component" value="Unassembled WGS sequence"/>
</dbReference>
<dbReference type="SUPFAM" id="SSF53067">
    <property type="entry name" value="Actin-like ATPase domain"/>
    <property type="match status" value="2"/>
</dbReference>
<dbReference type="GO" id="GO:0016301">
    <property type="term" value="F:kinase activity"/>
    <property type="evidence" value="ECO:0007669"/>
    <property type="project" value="UniProtKB-KW"/>
</dbReference>
<accession>A0ABS8DHA8</accession>
<dbReference type="InterPro" id="IPR050406">
    <property type="entry name" value="FGGY_Carb_Kinase"/>
</dbReference>
<dbReference type="PANTHER" id="PTHR43095:SF3">
    <property type="entry name" value="L-XYLULOSE_3-KETO-L-GULONATE KINASE"/>
    <property type="match status" value="1"/>
</dbReference>
<keyword evidence="8" id="KW-1185">Reference proteome</keyword>
<dbReference type="InterPro" id="IPR000577">
    <property type="entry name" value="Carb_kinase_FGGY"/>
</dbReference>
<organism evidence="7 8">
    <name type="scientific">Bariatricus massiliensis</name>
    <dbReference type="NCBI Taxonomy" id="1745713"/>
    <lineage>
        <taxon>Bacteria</taxon>
        <taxon>Bacillati</taxon>
        <taxon>Bacillota</taxon>
        <taxon>Clostridia</taxon>
        <taxon>Lachnospirales</taxon>
        <taxon>Lachnospiraceae</taxon>
        <taxon>Bariatricus</taxon>
    </lineage>
</organism>
<evidence type="ECO:0000259" key="5">
    <source>
        <dbReference type="Pfam" id="PF00370"/>
    </source>
</evidence>
<evidence type="ECO:0000313" key="7">
    <source>
        <dbReference type="EMBL" id="MCB7387813.1"/>
    </source>
</evidence>
<dbReference type="InterPro" id="IPR043129">
    <property type="entry name" value="ATPase_NBD"/>
</dbReference>
<dbReference type="Pfam" id="PF02782">
    <property type="entry name" value="FGGY_C"/>
    <property type="match status" value="1"/>
</dbReference>
<dbReference type="InterPro" id="IPR018485">
    <property type="entry name" value="FGGY_C"/>
</dbReference>
<sequence>MMKKEVILVVDYGTSNVRVNAIDTDNGDILHSASKKYLVKSIKSGYAEISVDHLWDFSQECMGRVMEQMAEYEEPAAIAFSFFGDNLIPVDRKGNALNDCILCTDSRGAEEAEYICSMIPEEEQKKIIGDTYMPYKFGAKLLWYKNHVEEADKKAVAYDTQQQYIFRKLGLSPVNDYTMAARKQLCTLENQTWSKRFLDVLGISEEALGTEIIATGEIAGYVNTYGDVRFKKVLPVIAGGHDCDVGLIGMGVIDESYSILGDITGTFDHVGYLSAGIVNLSIERPESPLRSYNGPLPNTSVCLGAIPTAGATLEWFMREINEDTSQEAYRKYWDSVQFEGGSTVLVHPTLDGNRGKIEGIGVTTTKRDMFQAVIEALTFENRRLIEDCESCRKTKVESVRIGGGAANSDEWMQLRADVSGKRIERMKNIQISSLGAAVLAAVRIGKYQSLDEAVEHMVHVADVFIPDLEVHEKYEKKYKGFMEKMGYTKEEKSYEI</sequence>
<evidence type="ECO:0000259" key="6">
    <source>
        <dbReference type="Pfam" id="PF02782"/>
    </source>
</evidence>
<reference evidence="7 8" key="1">
    <citation type="submission" date="2021-10" db="EMBL/GenBank/DDBJ databases">
        <title>Collection of gut derived symbiotic bacterial strains cultured from healthy donors.</title>
        <authorList>
            <person name="Lin H."/>
            <person name="Littmann E."/>
            <person name="Kohout C."/>
            <person name="Pamer E.G."/>
        </authorList>
    </citation>
    <scope>NUCLEOTIDE SEQUENCE [LARGE SCALE GENOMIC DNA]</scope>
    <source>
        <strain evidence="7 8">DFI.1.165</strain>
    </source>
</reference>
<keyword evidence="2 4" id="KW-0808">Transferase</keyword>
<dbReference type="InterPro" id="IPR018483">
    <property type="entry name" value="Carb_kinase_FGGY_CS"/>
</dbReference>
<dbReference type="RefSeq" id="WP_082891660.1">
    <property type="nucleotide sequence ID" value="NZ_JAJCIR010000007.1"/>
</dbReference>